<proteinExistence type="predicted"/>
<evidence type="ECO:0000313" key="2">
    <source>
        <dbReference type="Proteomes" id="UP000037175"/>
    </source>
</evidence>
<gene>
    <name evidence="1" type="ORF">Tfer_2462</name>
</gene>
<protein>
    <submittedName>
        <fullName evidence="1">Uncharacterized protein</fullName>
    </submittedName>
</protein>
<dbReference type="Proteomes" id="UP000037175">
    <property type="component" value="Unassembled WGS sequence"/>
</dbReference>
<name>A0A0L6W0R7_9FIRM</name>
<accession>A0A0L6W0R7</accession>
<dbReference type="EMBL" id="LGTE01000019">
    <property type="protein sequence ID" value="KNZ68973.1"/>
    <property type="molecule type" value="Genomic_DNA"/>
</dbReference>
<reference evidence="2" key="1">
    <citation type="submission" date="2015-07" db="EMBL/GenBank/DDBJ databases">
        <title>Complete Genome of Thermincola ferriacetica strain Z-0001T.</title>
        <authorList>
            <person name="Lusk B."/>
            <person name="Badalamenti J.P."/>
            <person name="Parameswaran P."/>
            <person name="Bond D.R."/>
            <person name="Torres C.I."/>
        </authorList>
    </citation>
    <scope>NUCLEOTIDE SEQUENCE [LARGE SCALE GENOMIC DNA]</scope>
    <source>
        <strain evidence="2">Z-0001</strain>
    </source>
</reference>
<keyword evidence="2" id="KW-1185">Reference proteome</keyword>
<sequence>MIVATFNLPEFFEITFVNIYKESMGIKRRPLNIPGIP</sequence>
<dbReference type="AlphaFoldDB" id="A0A0L6W0R7"/>
<evidence type="ECO:0000313" key="1">
    <source>
        <dbReference type="EMBL" id="KNZ68973.1"/>
    </source>
</evidence>
<comment type="caution">
    <text evidence="1">The sequence shown here is derived from an EMBL/GenBank/DDBJ whole genome shotgun (WGS) entry which is preliminary data.</text>
</comment>
<organism evidence="1 2">
    <name type="scientific">Thermincola ferriacetica</name>
    <dbReference type="NCBI Taxonomy" id="281456"/>
    <lineage>
        <taxon>Bacteria</taxon>
        <taxon>Bacillati</taxon>
        <taxon>Bacillota</taxon>
        <taxon>Clostridia</taxon>
        <taxon>Eubacteriales</taxon>
        <taxon>Thermincolaceae</taxon>
        <taxon>Thermincola</taxon>
    </lineage>
</organism>